<dbReference type="AlphaFoldDB" id="A0A8H2XPS7"/>
<reference evidence="2" key="1">
    <citation type="submission" date="2021-01" db="EMBL/GenBank/DDBJ databases">
        <authorList>
            <person name="Kaushik A."/>
        </authorList>
    </citation>
    <scope>NUCLEOTIDE SEQUENCE</scope>
    <source>
        <strain evidence="2">AG1-1B</strain>
    </source>
</reference>
<gene>
    <name evidence="2" type="ORF">RDB_LOCUS60899</name>
</gene>
<sequence length="745" mass="86609">MVSRATRFRHLKRAEQNTTPLPVDTNSDNQNDQKDMDLDQEAYNALDAGFQGYTGTGNPPESDGESMDGCLDNDNWSDRSWDRIGTPPPSPPRSPLPGASDEEPDEDKDGFLNITAEDYCEYDRWFGEEQEQIDEILGDLLTEEEIDSFKMLCIRLFGHILQRNYERIRFLFRDKIKLLSTYCLHKKLARLSGIQPTTMDCCINVCHAFNGQYTEETQCSTCGAPRFDNKGKPRRVFEYLPTTPCFQGFFNNPEMVRKMEFCANYVQEKGAMDEIFDGTRYKELCKTPIVVNGEPQDVCYFDKKTGRRDIAYAVMLDEQLGEMDSARTKKEYNSLAKEYGLTGHSVLDRIPSIQRPDSYPHEFMHLFLLNHGRDLVSLWTGTYKGIGDNLGQEASLIAFEDWCEVGRETEEATKTIAASFIRPFPNIQAHIECYIAEHWAFWLVYIGPVVLRGRLPKTYYDHYLELVDILKCLLSINNTTARIKTLRKKVAHYVERFEELYYQYDYERLRVCKLTVHAILHVPDDVLRCGPVWVSWSFSIERYCREVTSCARSKVLPWTAIAKFVLQMSQLSALACRFPELRKAMLFGKSNVPVDVSRMEEMKPGYEERILRFPRLREFLLKPTIRRRVAQYFHTNFPDCSHGQWLEFLPERCERWVACNPLSPYGKRDASFVRYTFQRDKNERSRRKRPEMEDVYAYGRLDFILAITLPASKRFKIERPTVHVLAHITEADGAEEEEDGEGENE</sequence>
<evidence type="ECO:0000313" key="3">
    <source>
        <dbReference type="Proteomes" id="UP000663826"/>
    </source>
</evidence>
<dbReference type="PANTHER" id="PTHR46579:SF1">
    <property type="entry name" value="F5_8 TYPE C DOMAIN-CONTAINING PROTEIN"/>
    <property type="match status" value="1"/>
</dbReference>
<proteinExistence type="predicted"/>
<dbReference type="Proteomes" id="UP000663826">
    <property type="component" value="Unassembled WGS sequence"/>
</dbReference>
<evidence type="ECO:0000313" key="2">
    <source>
        <dbReference type="EMBL" id="CAE6432374.1"/>
    </source>
</evidence>
<name>A0A8H2XPS7_9AGAM</name>
<evidence type="ECO:0000256" key="1">
    <source>
        <dbReference type="SAM" id="MobiDB-lite"/>
    </source>
</evidence>
<feature type="compositionally biased region" description="Polar residues" evidence="1">
    <location>
        <begin position="16"/>
        <end position="30"/>
    </location>
</feature>
<feature type="region of interest" description="Disordered" evidence="1">
    <location>
        <begin position="1"/>
        <end position="109"/>
    </location>
</feature>
<feature type="compositionally biased region" description="Basic residues" evidence="1">
    <location>
        <begin position="1"/>
        <end position="12"/>
    </location>
</feature>
<organism evidence="2 3">
    <name type="scientific">Rhizoctonia solani</name>
    <dbReference type="NCBI Taxonomy" id="456999"/>
    <lineage>
        <taxon>Eukaryota</taxon>
        <taxon>Fungi</taxon>
        <taxon>Dikarya</taxon>
        <taxon>Basidiomycota</taxon>
        <taxon>Agaricomycotina</taxon>
        <taxon>Agaricomycetes</taxon>
        <taxon>Cantharellales</taxon>
        <taxon>Ceratobasidiaceae</taxon>
        <taxon>Rhizoctonia</taxon>
    </lineage>
</organism>
<dbReference type="PANTHER" id="PTHR46579">
    <property type="entry name" value="F5/8 TYPE C DOMAIN-CONTAINING PROTEIN-RELATED"/>
    <property type="match status" value="1"/>
</dbReference>
<feature type="compositionally biased region" description="Pro residues" evidence="1">
    <location>
        <begin position="86"/>
        <end position="95"/>
    </location>
</feature>
<dbReference type="EMBL" id="CAJMWQ010001059">
    <property type="protein sequence ID" value="CAE6432374.1"/>
    <property type="molecule type" value="Genomic_DNA"/>
</dbReference>
<comment type="caution">
    <text evidence="2">The sequence shown here is derived from an EMBL/GenBank/DDBJ whole genome shotgun (WGS) entry which is preliminary data.</text>
</comment>
<accession>A0A8H2XPS7</accession>
<protein>
    <submittedName>
        <fullName evidence="2">Uncharacterized protein</fullName>
    </submittedName>
</protein>